<dbReference type="PANTHER" id="PTHR30307:SF0">
    <property type="entry name" value="S-ADENOSYLMETHIONINE:TRNA RIBOSYLTRANSFERASE-ISOMERASE"/>
    <property type="match status" value="1"/>
</dbReference>
<name>S3UQR2_9LEPT</name>
<organism evidence="6 7">
    <name type="scientific">Leptospira fainei serovar Hurstbridge str. BUT 6</name>
    <dbReference type="NCBI Taxonomy" id="1193011"/>
    <lineage>
        <taxon>Bacteria</taxon>
        <taxon>Pseudomonadati</taxon>
        <taxon>Spirochaetota</taxon>
        <taxon>Spirochaetia</taxon>
        <taxon>Leptospirales</taxon>
        <taxon>Leptospiraceae</taxon>
        <taxon>Leptospira</taxon>
    </lineage>
</organism>
<dbReference type="InterPro" id="IPR042118">
    <property type="entry name" value="QueA_dom1"/>
</dbReference>
<dbReference type="PANTHER" id="PTHR30307">
    <property type="entry name" value="S-ADENOSYLMETHIONINE:TRNA RIBOSYLTRANSFERASE-ISOMERASE"/>
    <property type="match status" value="1"/>
</dbReference>
<comment type="subunit">
    <text evidence="5">Monomer.</text>
</comment>
<keyword evidence="1 5" id="KW-0963">Cytoplasm</keyword>
<proteinExistence type="inferred from homology"/>
<dbReference type="GO" id="GO:0008616">
    <property type="term" value="P:tRNA queuosine(34) biosynthetic process"/>
    <property type="evidence" value="ECO:0007669"/>
    <property type="project" value="UniProtKB-UniRule"/>
</dbReference>
<keyword evidence="2 5" id="KW-0808">Transferase</keyword>
<dbReference type="NCBIfam" id="TIGR00113">
    <property type="entry name" value="queA"/>
    <property type="match status" value="1"/>
</dbReference>
<dbReference type="Proteomes" id="UP000014540">
    <property type="component" value="Unassembled WGS sequence"/>
</dbReference>
<dbReference type="Pfam" id="PF02547">
    <property type="entry name" value="Queuosine_synth"/>
    <property type="match status" value="1"/>
</dbReference>
<gene>
    <name evidence="5 6" type="primary">queA</name>
    <name evidence="6" type="ORF">LEP1GSC058_0972</name>
</gene>
<evidence type="ECO:0000256" key="4">
    <source>
        <dbReference type="ARBA" id="ARBA00022785"/>
    </source>
</evidence>
<keyword evidence="3 5" id="KW-0949">S-adenosyl-L-methionine</keyword>
<dbReference type="Gene3D" id="2.40.10.240">
    <property type="entry name" value="QueA-like"/>
    <property type="match status" value="1"/>
</dbReference>
<evidence type="ECO:0000256" key="3">
    <source>
        <dbReference type="ARBA" id="ARBA00022691"/>
    </source>
</evidence>
<dbReference type="InterPro" id="IPR003699">
    <property type="entry name" value="QueA"/>
</dbReference>
<comment type="pathway">
    <text evidence="5">tRNA modification; tRNA-queuosine biosynthesis.</text>
</comment>
<evidence type="ECO:0000256" key="1">
    <source>
        <dbReference type="ARBA" id="ARBA00022490"/>
    </source>
</evidence>
<comment type="caution">
    <text evidence="6">The sequence shown here is derived from an EMBL/GenBank/DDBJ whole genome shotgun (WGS) entry which is preliminary data.</text>
</comment>
<evidence type="ECO:0000313" key="6">
    <source>
        <dbReference type="EMBL" id="EPG72746.1"/>
    </source>
</evidence>
<dbReference type="InterPro" id="IPR036100">
    <property type="entry name" value="QueA_sf"/>
</dbReference>
<comment type="subcellular location">
    <subcellularLocation>
        <location evidence="5">Cytoplasm</location>
    </subcellularLocation>
</comment>
<dbReference type="GO" id="GO:0051075">
    <property type="term" value="F:S-adenosylmethionine:tRNA ribosyltransferase-isomerase activity"/>
    <property type="evidence" value="ECO:0007669"/>
    <property type="project" value="UniProtKB-EC"/>
</dbReference>
<dbReference type="GO" id="GO:0005737">
    <property type="term" value="C:cytoplasm"/>
    <property type="evidence" value="ECO:0007669"/>
    <property type="project" value="UniProtKB-SubCell"/>
</dbReference>
<dbReference type="STRING" id="1193011.LEP1GSC058_0972"/>
<evidence type="ECO:0000313" key="7">
    <source>
        <dbReference type="Proteomes" id="UP000014540"/>
    </source>
</evidence>
<sequence>MRFDPKRKIGFPQVSPVFSGTMEIQDLSEFSFDLPEDQIAKHPSSRRDGSRLLVLDRKRNALLEEVSFTSVRKYLKKGDVLIANAARVSKRRVYLKTISGRRHESLFLSRGEGNIWKTLIRNSKKLREGTSLRSEESDSFEFIVLHKKEEFTFLKCKPDFREEDFEIIGKIPIPPYFKRESSEEDSIRYQTVYAKNLGSVAAPTAGLHFTPELLSEIRNAGIDFVELELRVGYGTFQPLSPEHFREKKLHEESYFISSEVSEVLNSAKKTGRRIISVGTTTLRALESLYDPEAERFRAGEGTTRLFLQPGDRISSCDGLITNFHLPESSLLLLVCAFAGKEQVLSAYRHAVRKGFRFFSYGDAMLLL</sequence>
<evidence type="ECO:0000256" key="2">
    <source>
        <dbReference type="ARBA" id="ARBA00022679"/>
    </source>
</evidence>
<comment type="function">
    <text evidence="5">Transfers and isomerizes the ribose moiety from AdoMet to the 7-aminomethyl group of 7-deazaguanine (preQ1-tRNA) to give epoxyqueuosine (oQ-tRNA).</text>
</comment>
<dbReference type="InterPro" id="IPR042119">
    <property type="entry name" value="QueA_dom2"/>
</dbReference>
<protein>
    <recommendedName>
        <fullName evidence="5">S-adenosylmethionine:tRNA ribosyltransferase-isomerase</fullName>
        <ecNumber evidence="5">2.4.99.17</ecNumber>
    </recommendedName>
    <alternativeName>
        <fullName evidence="5">Queuosine biosynthesis protein QueA</fullName>
    </alternativeName>
</protein>
<dbReference type="UniPathway" id="UPA00392"/>
<dbReference type="NCBIfam" id="NF001140">
    <property type="entry name" value="PRK00147.1"/>
    <property type="match status" value="1"/>
</dbReference>
<comment type="catalytic activity">
    <reaction evidence="5">
        <text>7-aminomethyl-7-carbaguanosine(34) in tRNA + S-adenosyl-L-methionine = epoxyqueuosine(34) in tRNA + adenine + L-methionine + 2 H(+)</text>
        <dbReference type="Rhea" id="RHEA:32155"/>
        <dbReference type="Rhea" id="RHEA-COMP:10342"/>
        <dbReference type="Rhea" id="RHEA-COMP:18582"/>
        <dbReference type="ChEBI" id="CHEBI:15378"/>
        <dbReference type="ChEBI" id="CHEBI:16708"/>
        <dbReference type="ChEBI" id="CHEBI:57844"/>
        <dbReference type="ChEBI" id="CHEBI:59789"/>
        <dbReference type="ChEBI" id="CHEBI:82833"/>
        <dbReference type="ChEBI" id="CHEBI:194443"/>
        <dbReference type="EC" id="2.4.99.17"/>
    </reaction>
</comment>
<dbReference type="EMBL" id="AKWZ02000011">
    <property type="protein sequence ID" value="EPG72746.1"/>
    <property type="molecule type" value="Genomic_DNA"/>
</dbReference>
<dbReference type="AlphaFoldDB" id="S3UQR2"/>
<keyword evidence="6" id="KW-0413">Isomerase</keyword>
<comment type="similarity">
    <text evidence="5">Belongs to the QueA family.</text>
</comment>
<accession>S3UQR2</accession>
<dbReference type="HAMAP" id="MF_00113">
    <property type="entry name" value="QueA"/>
    <property type="match status" value="1"/>
</dbReference>
<keyword evidence="4 5" id="KW-0671">Queuosine biosynthesis</keyword>
<dbReference type="EC" id="2.4.99.17" evidence="5"/>
<evidence type="ECO:0000256" key="5">
    <source>
        <dbReference type="HAMAP-Rule" id="MF_00113"/>
    </source>
</evidence>
<dbReference type="Gene3D" id="3.40.1780.10">
    <property type="entry name" value="QueA-like"/>
    <property type="match status" value="1"/>
</dbReference>
<keyword evidence="7" id="KW-1185">Reference proteome</keyword>
<dbReference type="SUPFAM" id="SSF111337">
    <property type="entry name" value="QueA-like"/>
    <property type="match status" value="1"/>
</dbReference>
<reference evidence="6" key="1">
    <citation type="submission" date="2013-04" db="EMBL/GenBank/DDBJ databases">
        <authorList>
            <person name="Harkins D.M."/>
            <person name="Durkin A.S."/>
            <person name="Selengut J.D."/>
            <person name="Sanka R."/>
            <person name="DePew J."/>
            <person name="Purushe J."/>
            <person name="Ahmed A."/>
            <person name="van der Linden H."/>
            <person name="Goris M.G.A."/>
            <person name="Hartskeerl R.A."/>
            <person name="Vinetz J.M."/>
            <person name="Sutton G.G."/>
            <person name="Nelson W.C."/>
            <person name="Fouts D.E."/>
        </authorList>
    </citation>
    <scope>NUCLEOTIDE SEQUENCE [LARGE SCALE GENOMIC DNA]</scope>
    <source>
        <strain evidence="6">BUT 6</strain>
    </source>
</reference>